<feature type="domain" description="UspA" evidence="3">
    <location>
        <begin position="160"/>
        <end position="297"/>
    </location>
</feature>
<evidence type="ECO:0000256" key="2">
    <source>
        <dbReference type="SAM" id="MobiDB-lite"/>
    </source>
</evidence>
<evidence type="ECO:0000256" key="1">
    <source>
        <dbReference type="ARBA" id="ARBA00008791"/>
    </source>
</evidence>
<keyword evidence="5" id="KW-1185">Reference proteome</keyword>
<dbReference type="InterPro" id="IPR006016">
    <property type="entry name" value="UspA"/>
</dbReference>
<dbReference type="RefSeq" id="WP_222959520.1">
    <property type="nucleotide sequence ID" value="NZ_JAINZZ010000001.1"/>
</dbReference>
<name>A0ABS7Q3A1_9ACTN</name>
<sequence length="299" mass="31384">MVYSIVAGVDGSSASLAAVHWAAREALRRDTELLVVHATPARPGRTTLATPTDPRPRPAGKRWTPFHVADELRNAYPALSVVADEMSGQPLPALLEAARRAELLVLGAHGGRTAAGFLIGSVALGAAGRAPMPVVLVRPGTAPADEHFPPPDGGEEQGPYRDVVLGVNLAWPSERVVGFAFDAAARRTAALRVVHGWSTPESHQDTVPEDALPFGTAFDEAAVLGKVLAPWRDKFPGTNVIHEIVVGSADRHLLDAASDASLLVIGRRPRPTAIGPRSGSTTHTVLRHAQVPVAVVPSG</sequence>
<proteinExistence type="inferred from homology"/>
<dbReference type="PANTHER" id="PTHR46268:SF6">
    <property type="entry name" value="UNIVERSAL STRESS PROTEIN UP12"/>
    <property type="match status" value="1"/>
</dbReference>
<dbReference type="Pfam" id="PF00582">
    <property type="entry name" value="Usp"/>
    <property type="match status" value="2"/>
</dbReference>
<comment type="caution">
    <text evidence="4">The sequence shown here is derived from an EMBL/GenBank/DDBJ whole genome shotgun (WGS) entry which is preliminary data.</text>
</comment>
<evidence type="ECO:0000313" key="5">
    <source>
        <dbReference type="Proteomes" id="UP000778578"/>
    </source>
</evidence>
<evidence type="ECO:0000313" key="4">
    <source>
        <dbReference type="EMBL" id="MBY8876254.1"/>
    </source>
</evidence>
<dbReference type="InterPro" id="IPR006015">
    <property type="entry name" value="Universal_stress_UspA"/>
</dbReference>
<dbReference type="Gene3D" id="3.40.50.620">
    <property type="entry name" value="HUPs"/>
    <property type="match status" value="2"/>
</dbReference>
<comment type="similarity">
    <text evidence="1">Belongs to the universal stress protein A family.</text>
</comment>
<dbReference type="PANTHER" id="PTHR46268">
    <property type="entry name" value="STRESS RESPONSE PROTEIN NHAX"/>
    <property type="match status" value="1"/>
</dbReference>
<dbReference type="Proteomes" id="UP000778578">
    <property type="component" value="Unassembled WGS sequence"/>
</dbReference>
<evidence type="ECO:0000259" key="3">
    <source>
        <dbReference type="Pfam" id="PF00582"/>
    </source>
</evidence>
<feature type="domain" description="UspA" evidence="3">
    <location>
        <begin position="4"/>
        <end position="138"/>
    </location>
</feature>
<feature type="region of interest" description="Disordered" evidence="2">
    <location>
        <begin position="43"/>
        <end position="62"/>
    </location>
</feature>
<protein>
    <submittedName>
        <fullName evidence="4">Universal stress protein</fullName>
    </submittedName>
</protein>
<dbReference type="EMBL" id="JAINZZ010000001">
    <property type="protein sequence ID" value="MBY8876254.1"/>
    <property type="molecule type" value="Genomic_DNA"/>
</dbReference>
<organism evidence="4 5">
    <name type="scientific">Actinacidiphila acidipaludis</name>
    <dbReference type="NCBI Taxonomy" id="2873382"/>
    <lineage>
        <taxon>Bacteria</taxon>
        <taxon>Bacillati</taxon>
        <taxon>Actinomycetota</taxon>
        <taxon>Actinomycetes</taxon>
        <taxon>Kitasatosporales</taxon>
        <taxon>Streptomycetaceae</taxon>
        <taxon>Actinacidiphila</taxon>
    </lineage>
</organism>
<dbReference type="PRINTS" id="PR01438">
    <property type="entry name" value="UNVRSLSTRESS"/>
</dbReference>
<gene>
    <name evidence="4" type="ORF">K7862_01180</name>
</gene>
<dbReference type="SUPFAM" id="SSF52402">
    <property type="entry name" value="Adenine nucleotide alpha hydrolases-like"/>
    <property type="match status" value="2"/>
</dbReference>
<accession>A0ABS7Q3A1</accession>
<reference evidence="4 5" key="1">
    <citation type="submission" date="2021-08" db="EMBL/GenBank/DDBJ databases">
        <title>WGS of actinomycetes from Thailand.</title>
        <authorList>
            <person name="Thawai C."/>
        </authorList>
    </citation>
    <scope>NUCLEOTIDE SEQUENCE [LARGE SCALE GENOMIC DNA]</scope>
    <source>
        <strain evidence="4 5">PLK6-54</strain>
    </source>
</reference>
<dbReference type="InterPro" id="IPR014729">
    <property type="entry name" value="Rossmann-like_a/b/a_fold"/>
</dbReference>